<evidence type="ECO:0000259" key="9">
    <source>
        <dbReference type="PROSITE" id="PS50928"/>
    </source>
</evidence>
<keyword evidence="6 8" id="KW-1133">Transmembrane helix</keyword>
<evidence type="ECO:0000256" key="8">
    <source>
        <dbReference type="SAM" id="Phobius"/>
    </source>
</evidence>
<evidence type="ECO:0000256" key="4">
    <source>
        <dbReference type="ARBA" id="ARBA00022475"/>
    </source>
</evidence>
<evidence type="ECO:0000256" key="7">
    <source>
        <dbReference type="ARBA" id="ARBA00023136"/>
    </source>
</evidence>
<keyword evidence="4" id="KW-1003">Cell membrane</keyword>
<dbReference type="InterPro" id="IPR000515">
    <property type="entry name" value="MetI-like"/>
</dbReference>
<dbReference type="AlphaFoldDB" id="A0A381PJ12"/>
<evidence type="ECO:0000256" key="5">
    <source>
        <dbReference type="ARBA" id="ARBA00022692"/>
    </source>
</evidence>
<dbReference type="Gene3D" id="1.10.3720.10">
    <property type="entry name" value="MetI-like"/>
    <property type="match status" value="1"/>
</dbReference>
<feature type="transmembrane region" description="Helical" evidence="8">
    <location>
        <begin position="171"/>
        <end position="191"/>
    </location>
</feature>
<keyword evidence="5 8" id="KW-0812">Transmembrane</keyword>
<dbReference type="PANTHER" id="PTHR42929:SF3">
    <property type="entry name" value="PUTRESCINE TRANSPORT SYSTEM PERMEASE PROTEIN POTH"/>
    <property type="match status" value="1"/>
</dbReference>
<keyword evidence="7 8" id="KW-0472">Membrane</keyword>
<evidence type="ECO:0000256" key="6">
    <source>
        <dbReference type="ARBA" id="ARBA00022989"/>
    </source>
</evidence>
<dbReference type="InterPro" id="IPR035906">
    <property type="entry name" value="MetI-like_sf"/>
</dbReference>
<dbReference type="GO" id="GO:0055085">
    <property type="term" value="P:transmembrane transport"/>
    <property type="evidence" value="ECO:0007669"/>
    <property type="project" value="InterPro"/>
</dbReference>
<protein>
    <recommendedName>
        <fullName evidence="9">ABC transmembrane type-1 domain-containing protein</fullName>
    </recommendedName>
</protein>
<proteinExistence type="inferred from homology"/>
<keyword evidence="3" id="KW-0813">Transport</keyword>
<dbReference type="PROSITE" id="PS50928">
    <property type="entry name" value="ABC_TM1"/>
    <property type="match status" value="1"/>
</dbReference>
<evidence type="ECO:0000256" key="3">
    <source>
        <dbReference type="ARBA" id="ARBA00022448"/>
    </source>
</evidence>
<feature type="transmembrane region" description="Helical" evidence="8">
    <location>
        <begin position="91"/>
        <end position="111"/>
    </location>
</feature>
<name>A0A381PJ12_9ZZZZ</name>
<feature type="domain" description="ABC transmembrane type-1" evidence="9">
    <location>
        <begin position="85"/>
        <end position="291"/>
    </location>
</feature>
<comment type="subcellular location">
    <subcellularLocation>
        <location evidence="1">Cell membrane</location>
        <topology evidence="1">Multi-pass membrane protein</topology>
    </subcellularLocation>
</comment>
<comment type="similarity">
    <text evidence="2">Belongs to the binding-protein-dependent transport system permease family. CysTW subfamily.</text>
</comment>
<gene>
    <name evidence="10" type="ORF">METZ01_LOCUS19859</name>
</gene>
<dbReference type="Pfam" id="PF00528">
    <property type="entry name" value="BPD_transp_1"/>
    <property type="match status" value="1"/>
</dbReference>
<evidence type="ECO:0000256" key="1">
    <source>
        <dbReference type="ARBA" id="ARBA00004651"/>
    </source>
</evidence>
<accession>A0A381PJ12</accession>
<evidence type="ECO:0000313" key="10">
    <source>
        <dbReference type="EMBL" id="SUZ67005.1"/>
    </source>
</evidence>
<dbReference type="SUPFAM" id="SSF161098">
    <property type="entry name" value="MetI-like"/>
    <property type="match status" value="1"/>
</dbReference>
<organism evidence="10">
    <name type="scientific">marine metagenome</name>
    <dbReference type="NCBI Taxonomy" id="408172"/>
    <lineage>
        <taxon>unclassified sequences</taxon>
        <taxon>metagenomes</taxon>
        <taxon>ecological metagenomes</taxon>
    </lineage>
</organism>
<sequence>MANPRQALGDLLWRRIVIVLPYLWLVLFFLVPFAIVFKISFSDPIVAQPPFTPLFDQSQNFLNWFQGSLNNYLFLLEDNLYWVSYLRSIKVAFISTIFCLLLGYPMAYYIAQSPPTKRNVLLMLIILPFWTSFLLRVYAWMGILSTNGIINSMFLWIGIIDEPIQMLYTNFAVYLGIVYTYLPFMILPLYANLERLDLNLHDAAADLGGKPLHVFRDITLPVSLPGIIAGSLLVFIPAMGEFVIPALLGGLDSLMIGRTLYDEFFVNRDWPLASAVASILLLILVLPMVFFQRTQAKSVEENS</sequence>
<feature type="transmembrane region" description="Helical" evidence="8">
    <location>
        <begin position="272"/>
        <end position="291"/>
    </location>
</feature>
<reference evidence="10" key="1">
    <citation type="submission" date="2018-05" db="EMBL/GenBank/DDBJ databases">
        <authorList>
            <person name="Lanie J.A."/>
            <person name="Ng W.-L."/>
            <person name="Kazmierczak K.M."/>
            <person name="Andrzejewski T.M."/>
            <person name="Davidsen T.M."/>
            <person name="Wayne K.J."/>
            <person name="Tettelin H."/>
            <person name="Glass J.I."/>
            <person name="Rusch D."/>
            <person name="Podicherti R."/>
            <person name="Tsui H.-C.T."/>
            <person name="Winkler M.E."/>
        </authorList>
    </citation>
    <scope>NUCLEOTIDE SEQUENCE</scope>
</reference>
<dbReference type="GO" id="GO:0005886">
    <property type="term" value="C:plasma membrane"/>
    <property type="evidence" value="ECO:0007669"/>
    <property type="project" value="UniProtKB-SubCell"/>
</dbReference>
<feature type="transmembrane region" description="Helical" evidence="8">
    <location>
        <begin position="141"/>
        <end position="159"/>
    </location>
</feature>
<dbReference type="CDD" id="cd06261">
    <property type="entry name" value="TM_PBP2"/>
    <property type="match status" value="1"/>
</dbReference>
<evidence type="ECO:0000256" key="2">
    <source>
        <dbReference type="ARBA" id="ARBA00007069"/>
    </source>
</evidence>
<dbReference type="PANTHER" id="PTHR42929">
    <property type="entry name" value="INNER MEMBRANE ABC TRANSPORTER PERMEASE PROTEIN YDCU-RELATED-RELATED"/>
    <property type="match status" value="1"/>
</dbReference>
<feature type="transmembrane region" description="Helical" evidence="8">
    <location>
        <begin position="12"/>
        <end position="35"/>
    </location>
</feature>
<dbReference type="EMBL" id="UINC01001000">
    <property type="protein sequence ID" value="SUZ67005.1"/>
    <property type="molecule type" value="Genomic_DNA"/>
</dbReference>